<dbReference type="AlphaFoldDB" id="A0A1A6H235"/>
<evidence type="ECO:0000313" key="2">
    <source>
        <dbReference type="Proteomes" id="UP000092124"/>
    </source>
</evidence>
<sequence>MEGSRSWRLCCPSCCSLFVYVLTLLAYQEIVLLERSHEGSVAVGLGEILPSPSALWIQKTIVTYYCQTYNNFPPHSGISHNINHSANQK</sequence>
<proteinExistence type="predicted"/>
<name>A0A1A6H235_NEOLE</name>
<gene>
    <name evidence="1" type="ORF">A6R68_13548</name>
</gene>
<reference evidence="1 2" key="1">
    <citation type="submission" date="2016-06" db="EMBL/GenBank/DDBJ databases">
        <title>The Draft Genome Sequence and Annotation of the Desert Woodrat Neotoma lepida.</title>
        <authorList>
            <person name="Campbell M."/>
            <person name="Oakeson K.F."/>
            <person name="Yandell M."/>
            <person name="Halpert J.R."/>
            <person name="Dearing D."/>
        </authorList>
    </citation>
    <scope>NUCLEOTIDE SEQUENCE [LARGE SCALE GENOMIC DNA]</scope>
    <source>
        <strain evidence="1">417</strain>
        <tissue evidence="1">Liver</tissue>
    </source>
</reference>
<accession>A0A1A6H235</accession>
<organism evidence="1 2">
    <name type="scientific">Neotoma lepida</name>
    <name type="common">Desert woodrat</name>
    <dbReference type="NCBI Taxonomy" id="56216"/>
    <lineage>
        <taxon>Eukaryota</taxon>
        <taxon>Metazoa</taxon>
        <taxon>Chordata</taxon>
        <taxon>Craniata</taxon>
        <taxon>Vertebrata</taxon>
        <taxon>Euteleostomi</taxon>
        <taxon>Mammalia</taxon>
        <taxon>Eutheria</taxon>
        <taxon>Euarchontoglires</taxon>
        <taxon>Glires</taxon>
        <taxon>Rodentia</taxon>
        <taxon>Myomorpha</taxon>
        <taxon>Muroidea</taxon>
        <taxon>Cricetidae</taxon>
        <taxon>Neotominae</taxon>
        <taxon>Neotoma</taxon>
    </lineage>
</organism>
<protein>
    <submittedName>
        <fullName evidence="1">Uncharacterized protein</fullName>
    </submittedName>
</protein>
<evidence type="ECO:0000313" key="1">
    <source>
        <dbReference type="EMBL" id="OBS71875.1"/>
    </source>
</evidence>
<dbReference type="EMBL" id="LZPO01055351">
    <property type="protein sequence ID" value="OBS71875.1"/>
    <property type="molecule type" value="Genomic_DNA"/>
</dbReference>
<feature type="non-terminal residue" evidence="1">
    <location>
        <position position="89"/>
    </location>
</feature>
<dbReference type="Proteomes" id="UP000092124">
    <property type="component" value="Unassembled WGS sequence"/>
</dbReference>
<keyword evidence="2" id="KW-1185">Reference proteome</keyword>
<comment type="caution">
    <text evidence="1">The sequence shown here is derived from an EMBL/GenBank/DDBJ whole genome shotgun (WGS) entry which is preliminary data.</text>
</comment>